<dbReference type="InterPro" id="IPR010065">
    <property type="entry name" value="AA_ABC_transptr_permease_3TM"/>
</dbReference>
<keyword evidence="4" id="KW-1003">Cell membrane</keyword>
<evidence type="ECO:0000256" key="7">
    <source>
        <dbReference type="ARBA" id="ARBA00022989"/>
    </source>
</evidence>
<dbReference type="PANTHER" id="PTHR30614:SF0">
    <property type="entry name" value="L-CYSTINE TRANSPORT SYSTEM PERMEASE PROTEIN TCYL"/>
    <property type="match status" value="1"/>
</dbReference>
<comment type="similarity">
    <text evidence="2">Belongs to the binding-protein-dependent transport system permease family. HisMQ subfamily.</text>
</comment>
<keyword evidence="8 9" id="KW-0472">Membrane</keyword>
<evidence type="ECO:0000256" key="9">
    <source>
        <dbReference type="RuleBase" id="RU363032"/>
    </source>
</evidence>
<name>A0A212L0N2_9BACT</name>
<sequence length="247" mass="26636">MFPTVRAVLPNLRQTPHMDSLLVVYNALPSILGGGLVTIGNVTISLAMGLVLGVPLAVAQVYGGPWLRRMVALYVWFFRGVPILVLLFLCYGFFISLGLPADPFMICCFVLGCTSTAYQSQIFRGAIESLPQGQLNAARALGMGEGTGICSIILPQAMRLSIPGWANEFSILLKDSAICYVLGTQDIMARTSFVAARTHEHLALYAAAGCIYFLLTLVVLKLLRRLEDKVHVPGYSSGMSMEGMGVG</sequence>
<dbReference type="GO" id="GO:0022857">
    <property type="term" value="F:transmembrane transporter activity"/>
    <property type="evidence" value="ECO:0007669"/>
    <property type="project" value="InterPro"/>
</dbReference>
<keyword evidence="7 9" id="KW-1133">Transmembrane helix</keyword>
<evidence type="ECO:0000256" key="1">
    <source>
        <dbReference type="ARBA" id="ARBA00004429"/>
    </source>
</evidence>
<dbReference type="Gene3D" id="1.10.3720.10">
    <property type="entry name" value="MetI-like"/>
    <property type="match status" value="1"/>
</dbReference>
<accession>A0A212L0N2</accession>
<gene>
    <name evidence="11" type="ORF">KL86DES1_10833</name>
</gene>
<dbReference type="GO" id="GO:0006865">
    <property type="term" value="P:amino acid transport"/>
    <property type="evidence" value="ECO:0007669"/>
    <property type="project" value="UniProtKB-KW"/>
</dbReference>
<evidence type="ECO:0000256" key="6">
    <source>
        <dbReference type="ARBA" id="ARBA00022970"/>
    </source>
</evidence>
<keyword evidence="5 9" id="KW-0812">Transmembrane</keyword>
<evidence type="ECO:0000256" key="3">
    <source>
        <dbReference type="ARBA" id="ARBA00022448"/>
    </source>
</evidence>
<dbReference type="AlphaFoldDB" id="A0A212L0N2"/>
<comment type="subcellular location">
    <subcellularLocation>
        <location evidence="1">Cell inner membrane</location>
        <topology evidence="1">Multi-pass membrane protein</topology>
    </subcellularLocation>
    <subcellularLocation>
        <location evidence="9">Cell membrane</location>
        <topology evidence="9">Multi-pass membrane protein</topology>
    </subcellularLocation>
</comment>
<dbReference type="CDD" id="cd06261">
    <property type="entry name" value="TM_PBP2"/>
    <property type="match status" value="1"/>
</dbReference>
<dbReference type="SUPFAM" id="SSF161098">
    <property type="entry name" value="MetI-like"/>
    <property type="match status" value="1"/>
</dbReference>
<feature type="domain" description="ABC transmembrane type-1" evidence="10">
    <location>
        <begin position="35"/>
        <end position="223"/>
    </location>
</feature>
<feature type="transmembrane region" description="Helical" evidence="9">
    <location>
        <begin position="71"/>
        <end position="95"/>
    </location>
</feature>
<dbReference type="PANTHER" id="PTHR30614">
    <property type="entry name" value="MEMBRANE COMPONENT OF AMINO ACID ABC TRANSPORTER"/>
    <property type="match status" value="1"/>
</dbReference>
<dbReference type="InterPro" id="IPR035906">
    <property type="entry name" value="MetI-like_sf"/>
</dbReference>
<feature type="transmembrane region" description="Helical" evidence="9">
    <location>
        <begin position="31"/>
        <end position="59"/>
    </location>
</feature>
<dbReference type="EMBL" id="FMJC01000001">
    <property type="protein sequence ID" value="SCM71056.1"/>
    <property type="molecule type" value="Genomic_DNA"/>
</dbReference>
<dbReference type="InterPro" id="IPR043429">
    <property type="entry name" value="ArtM/GltK/GlnP/TcyL/YhdX-like"/>
</dbReference>
<dbReference type="InterPro" id="IPR000515">
    <property type="entry name" value="MetI-like"/>
</dbReference>
<evidence type="ECO:0000259" key="10">
    <source>
        <dbReference type="PROSITE" id="PS50928"/>
    </source>
</evidence>
<dbReference type="GO" id="GO:0043190">
    <property type="term" value="C:ATP-binding cassette (ABC) transporter complex"/>
    <property type="evidence" value="ECO:0007669"/>
    <property type="project" value="InterPro"/>
</dbReference>
<dbReference type="Pfam" id="PF00528">
    <property type="entry name" value="BPD_transp_1"/>
    <property type="match status" value="1"/>
</dbReference>
<evidence type="ECO:0000256" key="4">
    <source>
        <dbReference type="ARBA" id="ARBA00022475"/>
    </source>
</evidence>
<dbReference type="NCBIfam" id="TIGR01726">
    <property type="entry name" value="HEQRo_perm_3TM"/>
    <property type="match status" value="1"/>
</dbReference>
<dbReference type="PROSITE" id="PS50928">
    <property type="entry name" value="ABC_TM1"/>
    <property type="match status" value="1"/>
</dbReference>
<proteinExistence type="inferred from homology"/>
<evidence type="ECO:0000256" key="5">
    <source>
        <dbReference type="ARBA" id="ARBA00022692"/>
    </source>
</evidence>
<keyword evidence="6" id="KW-0029">Amino-acid transport</keyword>
<evidence type="ECO:0000256" key="2">
    <source>
        <dbReference type="ARBA" id="ARBA00010072"/>
    </source>
</evidence>
<organism evidence="11">
    <name type="scientific">uncultured Desulfovibrio sp</name>
    <dbReference type="NCBI Taxonomy" id="167968"/>
    <lineage>
        <taxon>Bacteria</taxon>
        <taxon>Pseudomonadati</taxon>
        <taxon>Thermodesulfobacteriota</taxon>
        <taxon>Desulfovibrionia</taxon>
        <taxon>Desulfovibrionales</taxon>
        <taxon>Desulfovibrionaceae</taxon>
        <taxon>Desulfovibrio</taxon>
        <taxon>environmental samples</taxon>
    </lineage>
</organism>
<reference evidence="11" key="1">
    <citation type="submission" date="2016-08" db="EMBL/GenBank/DDBJ databases">
        <authorList>
            <person name="Seilhamer J.J."/>
        </authorList>
    </citation>
    <scope>NUCLEOTIDE SEQUENCE</scope>
    <source>
        <strain evidence="11">86-1</strain>
    </source>
</reference>
<feature type="transmembrane region" description="Helical" evidence="9">
    <location>
        <begin position="202"/>
        <end position="223"/>
    </location>
</feature>
<evidence type="ECO:0000313" key="11">
    <source>
        <dbReference type="EMBL" id="SCM71056.1"/>
    </source>
</evidence>
<protein>
    <submittedName>
        <fullName evidence="11">Polar amino acid ABC transporter, inner membrane subunit</fullName>
    </submittedName>
</protein>
<keyword evidence="3 9" id="KW-0813">Transport</keyword>
<evidence type="ECO:0000256" key="8">
    <source>
        <dbReference type="ARBA" id="ARBA00023136"/>
    </source>
</evidence>